<comment type="caution">
    <text evidence="2">The sequence shown here is derived from an EMBL/GenBank/DDBJ whole genome shotgun (WGS) entry which is preliminary data.</text>
</comment>
<gene>
    <name evidence="2" type="ORF">FB475_5836</name>
</gene>
<dbReference type="InterPro" id="IPR007165">
    <property type="entry name" value="Phage_holin_4_2"/>
</dbReference>
<dbReference type="RefSeq" id="WP_141860284.1">
    <property type="nucleotide sequence ID" value="NZ_BAAAKA010000009.1"/>
</dbReference>
<name>A0A542DSW1_9ACTN</name>
<feature type="transmembrane region" description="Helical" evidence="1">
    <location>
        <begin position="95"/>
        <end position="116"/>
    </location>
</feature>
<feature type="transmembrane region" description="Helical" evidence="1">
    <location>
        <begin position="7"/>
        <end position="25"/>
    </location>
</feature>
<proteinExistence type="predicted"/>
<evidence type="ECO:0000313" key="2">
    <source>
        <dbReference type="EMBL" id="TQJ06183.1"/>
    </source>
</evidence>
<dbReference type="OrthoDB" id="9810847at2"/>
<dbReference type="Proteomes" id="UP000316298">
    <property type="component" value="Unassembled WGS sequence"/>
</dbReference>
<keyword evidence="1" id="KW-1133">Transmembrane helix</keyword>
<keyword evidence="1" id="KW-0812">Transmembrane</keyword>
<feature type="transmembrane region" description="Helical" evidence="1">
    <location>
        <begin position="63"/>
        <end position="83"/>
    </location>
</feature>
<keyword evidence="3" id="KW-1185">Reference proteome</keyword>
<dbReference type="AlphaFoldDB" id="A0A542DSW1"/>
<evidence type="ECO:0000313" key="3">
    <source>
        <dbReference type="Proteomes" id="UP000316298"/>
    </source>
</evidence>
<keyword evidence="1" id="KW-0472">Membrane</keyword>
<reference evidence="2 3" key="1">
    <citation type="submission" date="2019-06" db="EMBL/GenBank/DDBJ databases">
        <title>Sequencing the genomes of 1000 actinobacteria strains.</title>
        <authorList>
            <person name="Klenk H.-P."/>
        </authorList>
    </citation>
    <scope>NUCLEOTIDE SEQUENCE [LARGE SCALE GENOMIC DNA]</scope>
    <source>
        <strain evidence="2 3">DSM 17305</strain>
    </source>
</reference>
<feature type="transmembrane region" description="Helical" evidence="1">
    <location>
        <begin position="37"/>
        <end position="56"/>
    </location>
</feature>
<organism evidence="2 3">
    <name type="scientific">Kribbella jejuensis</name>
    <dbReference type="NCBI Taxonomy" id="236068"/>
    <lineage>
        <taxon>Bacteria</taxon>
        <taxon>Bacillati</taxon>
        <taxon>Actinomycetota</taxon>
        <taxon>Actinomycetes</taxon>
        <taxon>Propionibacteriales</taxon>
        <taxon>Kribbellaceae</taxon>
        <taxon>Kribbella</taxon>
    </lineage>
</organism>
<evidence type="ECO:0000256" key="1">
    <source>
        <dbReference type="SAM" id="Phobius"/>
    </source>
</evidence>
<protein>
    <submittedName>
        <fullName evidence="2">Uncharacterized membrane protein YvlD (DUF360 family)</fullName>
    </submittedName>
</protein>
<accession>A0A542DSW1</accession>
<dbReference type="EMBL" id="VFMM01000003">
    <property type="protein sequence ID" value="TQJ06183.1"/>
    <property type="molecule type" value="Genomic_DNA"/>
</dbReference>
<sequence length="132" mass="14262">MRVVIKIVVNGIGVYVAALVAKPLIEFVGSGPALVWAIVWVALVFGLANTFALPIIRSVREAVRWPTVALITFCLNVLLLWFISKASEHLHLQGFWLALIGGAIATTVSLALHAALPESKRHGSPAEEMLSR</sequence>
<dbReference type="Pfam" id="PF04020">
    <property type="entry name" value="Phage_holin_4_2"/>
    <property type="match status" value="1"/>
</dbReference>